<dbReference type="CDD" id="cd05271">
    <property type="entry name" value="NDUFA9_like_SDR_a"/>
    <property type="match status" value="1"/>
</dbReference>
<feature type="domain" description="NAD-dependent epimerase/dehydratase" evidence="1">
    <location>
        <begin position="10"/>
        <end position="214"/>
    </location>
</feature>
<reference evidence="3" key="1">
    <citation type="submission" date="2017-04" db="EMBL/GenBank/DDBJ databases">
        <authorList>
            <person name="Varghese N."/>
            <person name="Submissions S."/>
        </authorList>
    </citation>
    <scope>NUCLEOTIDE SEQUENCE [LARGE SCALE GENOMIC DNA]</scope>
    <source>
        <strain evidence="3">Dd16</strain>
    </source>
</reference>
<evidence type="ECO:0000259" key="1">
    <source>
        <dbReference type="Pfam" id="PF01370"/>
    </source>
</evidence>
<dbReference type="SUPFAM" id="SSF51735">
    <property type="entry name" value="NAD(P)-binding Rossmann-fold domains"/>
    <property type="match status" value="1"/>
</dbReference>
<sequence length="315" mass="33294">MVQKIDRLVTLFGGGGFLGRYAAQALYRSGARVRIAQTNPRQAFFLKPLGGLGQTQFVRADIRDADQVRAAVRGSDAVVNLVGVLKGDFYGLHVDGAENVARAAADEGAAALVHVSAIGADPDSASRYGKTKGKGEALARAAFPGATILRPSILFGREDDFINRFARMAQIAPAMPVIRGDVKFQPVSVSDVGRAVAAAALDPGQFGGKIYELGGPEVLTMRQLVAWILRATARPERIIDIPDPVAAAMARFGGWAPGAPITWDQWLMLAKDNVPAAGSAGLDAFGIAPTPLEAVAESWLTTYRRSGRFAIKSPA</sequence>
<protein>
    <submittedName>
        <fullName evidence="2">NADH dehydrogenase</fullName>
    </submittedName>
</protein>
<proteinExistence type="predicted"/>
<dbReference type="GO" id="GO:0044877">
    <property type="term" value="F:protein-containing complex binding"/>
    <property type="evidence" value="ECO:0007669"/>
    <property type="project" value="TreeGrafter"/>
</dbReference>
<evidence type="ECO:0000313" key="3">
    <source>
        <dbReference type="Proteomes" id="UP000192934"/>
    </source>
</evidence>
<dbReference type="Gene3D" id="3.40.50.720">
    <property type="entry name" value="NAD(P)-binding Rossmann-like Domain"/>
    <property type="match status" value="1"/>
</dbReference>
<dbReference type="InterPro" id="IPR051207">
    <property type="entry name" value="ComplexI_NDUFA9_subunit"/>
</dbReference>
<gene>
    <name evidence="2" type="ORF">SAMN06295910_1780</name>
</gene>
<dbReference type="PANTHER" id="PTHR12126">
    <property type="entry name" value="NADH-UBIQUINONE OXIDOREDUCTASE 39 KDA SUBUNIT-RELATED"/>
    <property type="match status" value="1"/>
</dbReference>
<dbReference type="STRING" id="941907.SAMN06295910_1780"/>
<dbReference type="InterPro" id="IPR001509">
    <property type="entry name" value="Epimerase_deHydtase"/>
</dbReference>
<dbReference type="InterPro" id="IPR036291">
    <property type="entry name" value="NAD(P)-bd_dom_sf"/>
</dbReference>
<dbReference type="Proteomes" id="UP000192934">
    <property type="component" value="Chromosome I"/>
</dbReference>
<dbReference type="AlphaFoldDB" id="A0A1X7GHB9"/>
<dbReference type="EMBL" id="LT840185">
    <property type="protein sequence ID" value="SMF69871.1"/>
    <property type="molecule type" value="Genomic_DNA"/>
</dbReference>
<dbReference type="Pfam" id="PF01370">
    <property type="entry name" value="Epimerase"/>
    <property type="match status" value="1"/>
</dbReference>
<dbReference type="PANTHER" id="PTHR12126:SF11">
    <property type="entry name" value="NADH DEHYDROGENASE [UBIQUINONE] 1 ALPHA SUBCOMPLEX SUBUNIT 9, MITOCHONDRIAL"/>
    <property type="match status" value="1"/>
</dbReference>
<keyword evidence="3" id="KW-1185">Reference proteome</keyword>
<organism evidence="2 3">
    <name type="scientific">Allosphingosinicella indica</name>
    <dbReference type="NCBI Taxonomy" id="941907"/>
    <lineage>
        <taxon>Bacteria</taxon>
        <taxon>Pseudomonadati</taxon>
        <taxon>Pseudomonadota</taxon>
        <taxon>Alphaproteobacteria</taxon>
        <taxon>Sphingomonadales</taxon>
        <taxon>Sphingomonadaceae</taxon>
        <taxon>Allosphingosinicella</taxon>
    </lineage>
</organism>
<accession>A0A1X7GHB9</accession>
<dbReference type="OrthoDB" id="9776313at2"/>
<name>A0A1X7GHB9_9SPHN</name>
<evidence type="ECO:0000313" key="2">
    <source>
        <dbReference type="EMBL" id="SMF69871.1"/>
    </source>
</evidence>